<name>A0A8R1EE39_CAEJA</name>
<dbReference type="EnsemblMetazoa" id="CJA34346a.1">
    <property type="protein sequence ID" value="CJA34346a.1"/>
    <property type="gene ID" value="WBGene00210193"/>
</dbReference>
<feature type="region of interest" description="Disordered" evidence="1">
    <location>
        <begin position="158"/>
        <end position="192"/>
    </location>
</feature>
<feature type="region of interest" description="Disordered" evidence="1">
    <location>
        <begin position="1"/>
        <end position="22"/>
    </location>
</feature>
<dbReference type="AlphaFoldDB" id="A0A8R1EE39"/>
<evidence type="ECO:0000313" key="3">
    <source>
        <dbReference type="Proteomes" id="UP000005237"/>
    </source>
</evidence>
<feature type="compositionally biased region" description="Basic residues" evidence="1">
    <location>
        <begin position="168"/>
        <end position="179"/>
    </location>
</feature>
<feature type="region of interest" description="Disordered" evidence="1">
    <location>
        <begin position="70"/>
        <end position="111"/>
    </location>
</feature>
<reference evidence="2" key="2">
    <citation type="submission" date="2022-06" db="UniProtKB">
        <authorList>
            <consortium name="EnsemblMetazoa"/>
        </authorList>
    </citation>
    <scope>IDENTIFICATION</scope>
    <source>
        <strain evidence="2">DF5081</strain>
    </source>
</reference>
<sequence length="192" mass="21902">MQHAMEKIRGHKKPKVSVRVNVRPLRSNWKPVKIVEVGGQASSSPTKMSPAQEPLNANIWKNVRTDYVLDSKSSDEKSSELQTPSESTESSQNTTNSTFMPNSESQKVLVKEEEEKIPGLVKMCECENCRLLDATPTCVSPKRSDKMELLRERCKKKMMKGKMLEKREKKRKLARKNEKHSRPPPGHFKTLA</sequence>
<evidence type="ECO:0000256" key="1">
    <source>
        <dbReference type="SAM" id="MobiDB-lite"/>
    </source>
</evidence>
<feature type="region of interest" description="Disordered" evidence="1">
    <location>
        <begin position="35"/>
        <end position="57"/>
    </location>
</feature>
<organism evidence="2 3">
    <name type="scientific">Caenorhabditis japonica</name>
    <dbReference type="NCBI Taxonomy" id="281687"/>
    <lineage>
        <taxon>Eukaryota</taxon>
        <taxon>Metazoa</taxon>
        <taxon>Ecdysozoa</taxon>
        <taxon>Nematoda</taxon>
        <taxon>Chromadorea</taxon>
        <taxon>Rhabditida</taxon>
        <taxon>Rhabditina</taxon>
        <taxon>Rhabditomorpha</taxon>
        <taxon>Rhabditoidea</taxon>
        <taxon>Rhabditidae</taxon>
        <taxon>Peloderinae</taxon>
        <taxon>Caenorhabditis</taxon>
    </lineage>
</organism>
<feature type="compositionally biased region" description="Polar residues" evidence="1">
    <location>
        <begin position="40"/>
        <end position="49"/>
    </location>
</feature>
<dbReference type="Proteomes" id="UP000005237">
    <property type="component" value="Unassembled WGS sequence"/>
</dbReference>
<feature type="compositionally biased region" description="Low complexity" evidence="1">
    <location>
        <begin position="80"/>
        <end position="98"/>
    </location>
</feature>
<accession>A0A8R1EE39</accession>
<keyword evidence="3" id="KW-1185">Reference proteome</keyword>
<reference evidence="3" key="1">
    <citation type="submission" date="2010-08" db="EMBL/GenBank/DDBJ databases">
        <authorList>
            <consortium name="Caenorhabditis japonica Sequencing Consortium"/>
            <person name="Wilson R.K."/>
        </authorList>
    </citation>
    <scope>NUCLEOTIDE SEQUENCE [LARGE SCALE GENOMIC DNA]</scope>
    <source>
        <strain evidence="3">DF5081</strain>
    </source>
</reference>
<proteinExistence type="predicted"/>
<protein>
    <submittedName>
        <fullName evidence="2">Uncharacterized protein</fullName>
    </submittedName>
</protein>
<evidence type="ECO:0000313" key="2">
    <source>
        <dbReference type="EnsemblMetazoa" id="CJA34346a.1"/>
    </source>
</evidence>
<feature type="compositionally biased region" description="Basic and acidic residues" evidence="1">
    <location>
        <begin position="70"/>
        <end position="79"/>
    </location>
</feature>